<accession>A0A8J2NQR2</accession>
<evidence type="ECO:0000313" key="3">
    <source>
        <dbReference type="Proteomes" id="UP000708208"/>
    </source>
</evidence>
<gene>
    <name evidence="2" type="ORF">AFUS01_LOCUS11396</name>
</gene>
<feature type="non-terminal residue" evidence="2">
    <location>
        <position position="1"/>
    </location>
</feature>
<comment type="caution">
    <text evidence="2">The sequence shown here is derived from an EMBL/GenBank/DDBJ whole genome shotgun (WGS) entry which is preliminary data.</text>
</comment>
<organism evidence="2 3">
    <name type="scientific">Allacma fusca</name>
    <dbReference type="NCBI Taxonomy" id="39272"/>
    <lineage>
        <taxon>Eukaryota</taxon>
        <taxon>Metazoa</taxon>
        <taxon>Ecdysozoa</taxon>
        <taxon>Arthropoda</taxon>
        <taxon>Hexapoda</taxon>
        <taxon>Collembola</taxon>
        <taxon>Symphypleona</taxon>
        <taxon>Sminthuridae</taxon>
        <taxon>Allacma</taxon>
    </lineage>
</organism>
<dbReference type="EMBL" id="CAJVCH010087560">
    <property type="protein sequence ID" value="CAG7722237.1"/>
    <property type="molecule type" value="Genomic_DNA"/>
</dbReference>
<proteinExistence type="predicted"/>
<keyword evidence="1" id="KW-0472">Membrane</keyword>
<evidence type="ECO:0000256" key="1">
    <source>
        <dbReference type="SAM" id="Phobius"/>
    </source>
</evidence>
<protein>
    <submittedName>
        <fullName evidence="2">Uncharacterized protein</fullName>
    </submittedName>
</protein>
<feature type="non-terminal residue" evidence="2">
    <location>
        <position position="46"/>
    </location>
</feature>
<keyword evidence="1" id="KW-0812">Transmembrane</keyword>
<dbReference type="Proteomes" id="UP000708208">
    <property type="component" value="Unassembled WGS sequence"/>
</dbReference>
<evidence type="ECO:0000313" key="2">
    <source>
        <dbReference type="EMBL" id="CAG7722237.1"/>
    </source>
</evidence>
<keyword evidence="3" id="KW-1185">Reference proteome</keyword>
<sequence length="46" mass="5105">TVMDFSYSQAPKSMKSVMQSAWLMTVAVGNLVVVLVAEARIFDRQV</sequence>
<keyword evidence="1" id="KW-1133">Transmembrane helix</keyword>
<dbReference type="AlphaFoldDB" id="A0A8J2NQR2"/>
<dbReference type="OrthoDB" id="8904098at2759"/>
<reference evidence="2" key="1">
    <citation type="submission" date="2021-06" db="EMBL/GenBank/DDBJ databases">
        <authorList>
            <person name="Hodson N. C."/>
            <person name="Mongue J. A."/>
            <person name="Jaron S. K."/>
        </authorList>
    </citation>
    <scope>NUCLEOTIDE SEQUENCE</scope>
</reference>
<name>A0A8J2NQR2_9HEXA</name>
<feature type="transmembrane region" description="Helical" evidence="1">
    <location>
        <begin position="20"/>
        <end position="42"/>
    </location>
</feature>